<gene>
    <name evidence="1" type="ordered locus">TEPIRE1_0975</name>
</gene>
<dbReference type="STRING" id="1209989.TepRe1_0899"/>
<evidence type="ECO:0000313" key="2">
    <source>
        <dbReference type="Proteomes" id="UP000010802"/>
    </source>
</evidence>
<reference evidence="2" key="1">
    <citation type="journal article" date="2013" name="Genome Announc.">
        <title>First genome sequence of a syntrophic acetate-oxidizing bacterium, Tepidanaerobacter acetatoxydans strain Re1.</title>
        <authorList>
            <person name="Manzoor S."/>
            <person name="Bongcam-Rudloff E."/>
            <person name="Schnurer A."/>
            <person name="Muller B."/>
        </authorList>
    </citation>
    <scope>NUCLEOTIDE SEQUENCE [LARGE SCALE GENOMIC DNA]</scope>
    <source>
        <strain evidence="2">Re1</strain>
    </source>
</reference>
<protein>
    <submittedName>
        <fullName evidence="1">Uncharacterized protein</fullName>
    </submittedName>
</protein>
<proteinExistence type="predicted"/>
<accession>L0S1N9</accession>
<dbReference type="RefSeq" id="WP_013777992.1">
    <property type="nucleotide sequence ID" value="NC_015519.1"/>
</dbReference>
<dbReference type="HOGENOM" id="CLU_2262467_0_0_9"/>
<sequence length="103" mass="12013">MRKEFEIQGCIEVPIEITEEEFVDRFISFIESNNWWFGGGIREIIDGFYINQDGTKGEHVLNSDLKELISKDKRAEAIELFMNLTGESLKEAERHIDNLSKFL</sequence>
<dbReference type="OrthoDB" id="2377022at2"/>
<keyword evidence="2" id="KW-1185">Reference proteome</keyword>
<dbReference type="EMBL" id="HF563609">
    <property type="protein sequence ID" value="CCP25697.1"/>
    <property type="molecule type" value="Genomic_DNA"/>
</dbReference>
<dbReference type="Proteomes" id="UP000010802">
    <property type="component" value="Chromosome"/>
</dbReference>
<name>F4LXG7_TEPAE</name>
<accession>F4LXG7</accession>
<dbReference type="AlphaFoldDB" id="F4LXG7"/>
<dbReference type="eggNOG" id="ENOG50345F6">
    <property type="taxonomic scope" value="Bacteria"/>
</dbReference>
<organism evidence="1 2">
    <name type="scientific">Tepidanaerobacter acetatoxydans (strain DSM 21804 / JCM 16047 / Re1)</name>
    <dbReference type="NCBI Taxonomy" id="1209989"/>
    <lineage>
        <taxon>Bacteria</taxon>
        <taxon>Bacillati</taxon>
        <taxon>Bacillota</taxon>
        <taxon>Clostridia</taxon>
        <taxon>Thermosediminibacterales</taxon>
        <taxon>Tepidanaerobacteraceae</taxon>
        <taxon>Tepidanaerobacter</taxon>
    </lineage>
</organism>
<dbReference type="PATRIC" id="fig|1209989.3.peg.1078"/>
<evidence type="ECO:0000313" key="1">
    <source>
        <dbReference type="EMBL" id="CCP25697.1"/>
    </source>
</evidence>
<dbReference type="KEGG" id="tep:TepRe1_0899"/>
<dbReference type="KEGG" id="tae:TepiRe1_0975"/>